<name>A0ABV7XBR8_9SPHN</name>
<evidence type="ECO:0000256" key="1">
    <source>
        <dbReference type="SAM" id="Phobius"/>
    </source>
</evidence>
<sequence length="84" mass="9208">MDTKPFGTLRHRSFPYFLLRAGLVLAAALLSVALRLLLPRPFTGGGFWSDFGQGALVTITLVPLVLAAIYGGRLIRRGWTVLPR</sequence>
<comment type="caution">
    <text evidence="2">The sequence shown here is derived from an EMBL/GenBank/DDBJ whole genome shotgun (WGS) entry which is preliminary data.</text>
</comment>
<protein>
    <submittedName>
        <fullName evidence="2">Uncharacterized protein</fullName>
    </submittedName>
</protein>
<evidence type="ECO:0000313" key="2">
    <source>
        <dbReference type="EMBL" id="MFC3712712.1"/>
    </source>
</evidence>
<keyword evidence="1" id="KW-0812">Transmembrane</keyword>
<dbReference type="RefSeq" id="WP_380860136.1">
    <property type="nucleotide sequence ID" value="NZ_JBHRXV010000007.1"/>
</dbReference>
<organism evidence="2 3">
    <name type="scientific">Sphingoaurantiacus capsulatus</name>
    <dbReference type="NCBI Taxonomy" id="1771310"/>
    <lineage>
        <taxon>Bacteria</taxon>
        <taxon>Pseudomonadati</taxon>
        <taxon>Pseudomonadota</taxon>
        <taxon>Alphaproteobacteria</taxon>
        <taxon>Sphingomonadales</taxon>
        <taxon>Sphingosinicellaceae</taxon>
        <taxon>Sphingoaurantiacus</taxon>
    </lineage>
</organism>
<keyword evidence="1" id="KW-1133">Transmembrane helix</keyword>
<reference evidence="3" key="1">
    <citation type="journal article" date="2019" name="Int. J. Syst. Evol. Microbiol.">
        <title>The Global Catalogue of Microorganisms (GCM) 10K type strain sequencing project: providing services to taxonomists for standard genome sequencing and annotation.</title>
        <authorList>
            <consortium name="The Broad Institute Genomics Platform"/>
            <consortium name="The Broad Institute Genome Sequencing Center for Infectious Disease"/>
            <person name="Wu L."/>
            <person name="Ma J."/>
        </authorList>
    </citation>
    <scope>NUCLEOTIDE SEQUENCE [LARGE SCALE GENOMIC DNA]</scope>
    <source>
        <strain evidence="3">KCTC 42644</strain>
    </source>
</reference>
<accession>A0ABV7XBR8</accession>
<feature type="transmembrane region" description="Helical" evidence="1">
    <location>
        <begin position="54"/>
        <end position="75"/>
    </location>
</feature>
<feature type="transmembrane region" description="Helical" evidence="1">
    <location>
        <begin position="14"/>
        <end position="34"/>
    </location>
</feature>
<keyword evidence="3" id="KW-1185">Reference proteome</keyword>
<dbReference type="EMBL" id="JBHRXV010000007">
    <property type="protein sequence ID" value="MFC3712712.1"/>
    <property type="molecule type" value="Genomic_DNA"/>
</dbReference>
<dbReference type="Proteomes" id="UP001595615">
    <property type="component" value="Unassembled WGS sequence"/>
</dbReference>
<keyword evidence="1" id="KW-0472">Membrane</keyword>
<evidence type="ECO:0000313" key="3">
    <source>
        <dbReference type="Proteomes" id="UP001595615"/>
    </source>
</evidence>
<gene>
    <name evidence="2" type="ORF">ACFOMD_09035</name>
</gene>
<proteinExistence type="predicted"/>